<dbReference type="PROSITE" id="PS00108">
    <property type="entry name" value="PROTEIN_KINASE_ST"/>
    <property type="match status" value="1"/>
</dbReference>
<dbReference type="InterPro" id="IPR001245">
    <property type="entry name" value="Ser-Thr/Tyr_kinase_cat_dom"/>
</dbReference>
<keyword evidence="1" id="KW-0723">Serine/threonine-protein kinase</keyword>
<dbReference type="Gene3D" id="1.10.510.10">
    <property type="entry name" value="Transferase(Phosphotransferase) domain 1"/>
    <property type="match status" value="1"/>
</dbReference>
<evidence type="ECO:0000256" key="4">
    <source>
        <dbReference type="SAM" id="MobiDB-lite"/>
    </source>
</evidence>
<feature type="compositionally biased region" description="Polar residues" evidence="4">
    <location>
        <begin position="58"/>
        <end position="68"/>
    </location>
</feature>
<dbReference type="GO" id="GO:0005524">
    <property type="term" value="F:ATP binding"/>
    <property type="evidence" value="ECO:0007669"/>
    <property type="project" value="UniProtKB-KW"/>
</dbReference>
<keyword evidence="2" id="KW-0547">Nucleotide-binding</keyword>
<keyword evidence="3" id="KW-0067">ATP-binding</keyword>
<feature type="domain" description="Protein kinase" evidence="5">
    <location>
        <begin position="114"/>
        <end position="395"/>
    </location>
</feature>
<dbReference type="Pfam" id="PF07714">
    <property type="entry name" value="PK_Tyr_Ser-Thr"/>
    <property type="match status" value="1"/>
</dbReference>
<evidence type="ECO:0000256" key="1">
    <source>
        <dbReference type="ARBA" id="ARBA00022527"/>
    </source>
</evidence>
<evidence type="ECO:0000259" key="5">
    <source>
        <dbReference type="PROSITE" id="PS50011"/>
    </source>
</evidence>
<evidence type="ECO:0000256" key="3">
    <source>
        <dbReference type="ARBA" id="ARBA00022840"/>
    </source>
</evidence>
<keyword evidence="6" id="KW-0418">Kinase</keyword>
<dbReference type="PROSITE" id="PS50011">
    <property type="entry name" value="PROTEIN_KINASE_DOM"/>
    <property type="match status" value="1"/>
</dbReference>
<reference evidence="6 7" key="1">
    <citation type="submission" date="2023-12" db="EMBL/GenBank/DDBJ databases">
        <title>A high-quality genome assembly for Dillenia turbinata (Dilleniales).</title>
        <authorList>
            <person name="Chanderbali A."/>
        </authorList>
    </citation>
    <scope>NUCLEOTIDE SEQUENCE [LARGE SCALE GENOMIC DNA]</scope>
    <source>
        <strain evidence="6">LSX21</strain>
        <tissue evidence="6">Leaf</tissue>
    </source>
</reference>
<dbReference type="Proteomes" id="UP001370490">
    <property type="component" value="Unassembled WGS sequence"/>
</dbReference>
<dbReference type="InterPro" id="IPR011009">
    <property type="entry name" value="Kinase-like_dom_sf"/>
</dbReference>
<dbReference type="EMBL" id="JBAMMX010000025">
    <property type="protein sequence ID" value="KAK6915261.1"/>
    <property type="molecule type" value="Genomic_DNA"/>
</dbReference>
<evidence type="ECO:0000313" key="7">
    <source>
        <dbReference type="Proteomes" id="UP001370490"/>
    </source>
</evidence>
<feature type="region of interest" description="Disordered" evidence="4">
    <location>
        <begin position="1"/>
        <end position="20"/>
    </location>
</feature>
<dbReference type="AlphaFoldDB" id="A0AAN8UNX0"/>
<accession>A0AAN8UNX0</accession>
<dbReference type="FunFam" id="3.30.200.20:FF:000162">
    <property type="entry name" value="Adenine nucleotide alpha hydrolase-like domain kinase"/>
    <property type="match status" value="1"/>
</dbReference>
<organism evidence="6 7">
    <name type="scientific">Dillenia turbinata</name>
    <dbReference type="NCBI Taxonomy" id="194707"/>
    <lineage>
        <taxon>Eukaryota</taxon>
        <taxon>Viridiplantae</taxon>
        <taxon>Streptophyta</taxon>
        <taxon>Embryophyta</taxon>
        <taxon>Tracheophyta</taxon>
        <taxon>Spermatophyta</taxon>
        <taxon>Magnoliopsida</taxon>
        <taxon>eudicotyledons</taxon>
        <taxon>Gunneridae</taxon>
        <taxon>Pentapetalae</taxon>
        <taxon>Dilleniales</taxon>
        <taxon>Dilleniaceae</taxon>
        <taxon>Dillenia</taxon>
    </lineage>
</organism>
<dbReference type="InterPro" id="IPR008271">
    <property type="entry name" value="Ser/Thr_kinase_AS"/>
</dbReference>
<keyword evidence="7" id="KW-1185">Reference proteome</keyword>
<comment type="caution">
    <text evidence="6">The sequence shown here is derived from an EMBL/GenBank/DDBJ whole genome shotgun (WGS) entry which is preliminary data.</text>
</comment>
<feature type="region of interest" description="Disordered" evidence="4">
    <location>
        <begin position="39"/>
        <end position="68"/>
    </location>
</feature>
<dbReference type="GO" id="GO:0004674">
    <property type="term" value="F:protein serine/threonine kinase activity"/>
    <property type="evidence" value="ECO:0007669"/>
    <property type="project" value="UniProtKB-KW"/>
</dbReference>
<keyword evidence="6" id="KW-0808">Transferase</keyword>
<evidence type="ECO:0000256" key="2">
    <source>
        <dbReference type="ARBA" id="ARBA00022741"/>
    </source>
</evidence>
<name>A0AAN8UNX0_9MAGN</name>
<dbReference type="Gene3D" id="3.30.200.20">
    <property type="entry name" value="Phosphorylase Kinase, domain 1"/>
    <property type="match status" value="1"/>
</dbReference>
<dbReference type="SUPFAM" id="SSF56112">
    <property type="entry name" value="Protein kinase-like (PK-like)"/>
    <property type="match status" value="1"/>
</dbReference>
<sequence>MDQVNGLKAKQTAKALVPGRRSVDVPDFWRKSESLINKKSQIVREESMKSKKNKGPESPSSPSIDRTSNAMFVTIKKPSTLPPLCSTCKHNAPVFGTSPKKFSYKELEMATDGFSTKNFFADGGYGPVYKGVLSDGQVVAVKQHKMLSAQGASEFCAGVEVLSRAQHRNLVMLVGYCIKVEWLLVYEFACNGTLNNHLYCESLTKAINSINYTPKVALGAARGLGCLHEDCRVGCIVHRDFKPANILLTHDFEPMHIGGRLRSCKMASRWSISRGDMNSWYLAPEYIHTGLITEKADVYAFGVVLLELLTGCKATDFSRNTGQLYLTVWARLLLERTKIKKKILDPRLGTNYDEKEVECMMHAASLCISSQPNERSIMSKVLRILEGDMPTHLTYSYLKSAYNTS</sequence>
<dbReference type="PANTHER" id="PTHR47989">
    <property type="entry name" value="OS01G0750732 PROTEIN"/>
    <property type="match status" value="1"/>
</dbReference>
<proteinExistence type="predicted"/>
<dbReference type="InterPro" id="IPR000719">
    <property type="entry name" value="Prot_kinase_dom"/>
</dbReference>
<evidence type="ECO:0000313" key="6">
    <source>
        <dbReference type="EMBL" id="KAK6915261.1"/>
    </source>
</evidence>
<gene>
    <name evidence="6" type="ORF">RJ641_020378</name>
</gene>
<protein>
    <submittedName>
        <fullName evidence="6">Protein kinase domain</fullName>
    </submittedName>
</protein>
<dbReference type="PANTHER" id="PTHR47989:SF37">
    <property type="entry name" value="INACTIVE PROTEIN KINASE SELMODRAFT_444075"/>
    <property type="match status" value="1"/>
</dbReference>